<dbReference type="Gene3D" id="3.40.50.1820">
    <property type="entry name" value="alpha/beta hydrolase"/>
    <property type="match status" value="1"/>
</dbReference>
<dbReference type="Proteomes" id="UP000630353">
    <property type="component" value="Unassembled WGS sequence"/>
</dbReference>
<protein>
    <submittedName>
        <fullName evidence="3">AB hydrolase superfamily protein YdjP</fullName>
    </submittedName>
</protein>
<proteinExistence type="predicted"/>
<evidence type="ECO:0000313" key="3">
    <source>
        <dbReference type="EMBL" id="GHD43474.1"/>
    </source>
</evidence>
<keyword evidence="1 3" id="KW-0378">Hydrolase</keyword>
<dbReference type="InterPro" id="IPR000073">
    <property type="entry name" value="AB_hydrolase_1"/>
</dbReference>
<comment type="caution">
    <text evidence="3">The sequence shown here is derived from an EMBL/GenBank/DDBJ whole genome shotgun (WGS) entry which is preliminary data.</text>
</comment>
<dbReference type="PANTHER" id="PTHR43798">
    <property type="entry name" value="MONOACYLGLYCEROL LIPASE"/>
    <property type="match status" value="1"/>
</dbReference>
<dbReference type="SUPFAM" id="SSF53474">
    <property type="entry name" value="alpha/beta-Hydrolases"/>
    <property type="match status" value="1"/>
</dbReference>
<sequence>MFMPIASPVNGESRIRDYTMPSYDPGDGHRLYYEDRGAGRPLVLLHGWACHAGYFAPQAEALAARFRVVVPDLRGHRHSHRAGDAPTLATLADDLRGLIAAAGLASPVLVGWSMGAMVAFEYARRFGTDDLGGLVVVDMTARVVNDAEWRLGLLGGYRASQAERAPAIIRRDWPRWVEAFLPTVLAAGGPGNPALLDWIAGEMQGCDPDTMAALWRDLTAADYRRDVGRIALPALILRGERSQLYGPDTAAWLAGAIAGAEIAVVADAGHAPHLEQPAAFNRALVAFVERIDPAPPAEIASGR</sequence>
<evidence type="ECO:0000259" key="2">
    <source>
        <dbReference type="Pfam" id="PF12697"/>
    </source>
</evidence>
<dbReference type="GO" id="GO:0016020">
    <property type="term" value="C:membrane"/>
    <property type="evidence" value="ECO:0007669"/>
    <property type="project" value="TreeGrafter"/>
</dbReference>
<accession>A0A918XPZ9</accession>
<reference evidence="3" key="1">
    <citation type="journal article" date="2014" name="Int. J. Syst. Evol. Microbiol.">
        <title>Complete genome sequence of Corynebacterium casei LMG S-19264T (=DSM 44701T), isolated from a smear-ripened cheese.</title>
        <authorList>
            <consortium name="US DOE Joint Genome Institute (JGI-PGF)"/>
            <person name="Walter F."/>
            <person name="Albersmeier A."/>
            <person name="Kalinowski J."/>
            <person name="Ruckert C."/>
        </authorList>
    </citation>
    <scope>NUCLEOTIDE SEQUENCE</scope>
    <source>
        <strain evidence="3">KCTC 42651</strain>
    </source>
</reference>
<organism evidence="3 4">
    <name type="scientific">Thalassobaculum fulvum</name>
    <dbReference type="NCBI Taxonomy" id="1633335"/>
    <lineage>
        <taxon>Bacteria</taxon>
        <taxon>Pseudomonadati</taxon>
        <taxon>Pseudomonadota</taxon>
        <taxon>Alphaproteobacteria</taxon>
        <taxon>Rhodospirillales</taxon>
        <taxon>Thalassobaculaceae</taxon>
        <taxon>Thalassobaculum</taxon>
    </lineage>
</organism>
<dbReference type="InterPro" id="IPR050266">
    <property type="entry name" value="AB_hydrolase_sf"/>
</dbReference>
<dbReference type="InterPro" id="IPR029058">
    <property type="entry name" value="AB_hydrolase_fold"/>
</dbReference>
<dbReference type="PRINTS" id="PR00412">
    <property type="entry name" value="EPOXHYDRLASE"/>
</dbReference>
<dbReference type="PANTHER" id="PTHR43798:SF31">
    <property type="entry name" value="AB HYDROLASE SUPERFAMILY PROTEIN YCLE"/>
    <property type="match status" value="1"/>
</dbReference>
<gene>
    <name evidence="3" type="primary">ydjP</name>
    <name evidence="3" type="ORF">GCM10017083_09680</name>
</gene>
<dbReference type="GO" id="GO:0016787">
    <property type="term" value="F:hydrolase activity"/>
    <property type="evidence" value="ECO:0007669"/>
    <property type="project" value="UniProtKB-KW"/>
</dbReference>
<dbReference type="EMBL" id="BMZS01000002">
    <property type="protein sequence ID" value="GHD43474.1"/>
    <property type="molecule type" value="Genomic_DNA"/>
</dbReference>
<keyword evidence="4" id="KW-1185">Reference proteome</keyword>
<dbReference type="Pfam" id="PF12697">
    <property type="entry name" value="Abhydrolase_6"/>
    <property type="match status" value="1"/>
</dbReference>
<name>A0A918XPZ9_9PROT</name>
<feature type="domain" description="AB hydrolase-1" evidence="2">
    <location>
        <begin position="42"/>
        <end position="283"/>
    </location>
</feature>
<evidence type="ECO:0000256" key="1">
    <source>
        <dbReference type="ARBA" id="ARBA00022801"/>
    </source>
</evidence>
<evidence type="ECO:0000313" key="4">
    <source>
        <dbReference type="Proteomes" id="UP000630353"/>
    </source>
</evidence>
<dbReference type="AlphaFoldDB" id="A0A918XPZ9"/>
<reference evidence="3" key="2">
    <citation type="submission" date="2020-09" db="EMBL/GenBank/DDBJ databases">
        <authorList>
            <person name="Sun Q."/>
            <person name="Kim S."/>
        </authorList>
    </citation>
    <scope>NUCLEOTIDE SEQUENCE</scope>
    <source>
        <strain evidence="3">KCTC 42651</strain>
    </source>
</reference>
<dbReference type="InterPro" id="IPR000639">
    <property type="entry name" value="Epox_hydrolase-like"/>
</dbReference>